<evidence type="ECO:0000313" key="2">
    <source>
        <dbReference type="EMBL" id="CAE6484364.1"/>
    </source>
</evidence>
<evidence type="ECO:0000313" key="3">
    <source>
        <dbReference type="Proteomes" id="UP000663850"/>
    </source>
</evidence>
<feature type="region of interest" description="Disordered" evidence="1">
    <location>
        <begin position="170"/>
        <end position="232"/>
    </location>
</feature>
<evidence type="ECO:0000256" key="1">
    <source>
        <dbReference type="SAM" id="MobiDB-lite"/>
    </source>
</evidence>
<dbReference type="EMBL" id="CAJMWZ010004093">
    <property type="protein sequence ID" value="CAE6484364.1"/>
    <property type="molecule type" value="Genomic_DNA"/>
</dbReference>
<sequence>MTQDSKLSKIVYTPPSLPAYLASAHDLKSIVGVPSDEDVKMIHATIRAVNGMSHITGMHDPDLSIQLAKHIFDVQMAVYRSQYSFSLFPGDIVYTPPPLPSHIPVILQPVVGAPSDEELKLVHDMVRAAENLANSPSMFDPDISLKLSQHLFNINIARYIRDSMHGQLGSQVNVPQSEQNSSTHATPMAQPIPVIHDNDNQSYSLPSATPNPNPSNPARSRTLVSSPEELSTQTKELILRDVMIEVKTAQEETNRLLGEAGETLKNVNRTLVSTQLTHFLTQGYAGRNVYFRANDRGELSTDHGLPSLDILKLAALSEQTIARYLRFYSIGADLIEDGEELKIKPGMRGSAQKAPRNHVIGI</sequence>
<proteinExistence type="predicted"/>
<dbReference type="Proteomes" id="UP000663850">
    <property type="component" value="Unassembled WGS sequence"/>
</dbReference>
<gene>
    <name evidence="2" type="ORF">RDB_LOCUS78287</name>
</gene>
<reference evidence="2" key="1">
    <citation type="submission" date="2021-01" db="EMBL/GenBank/DDBJ databases">
        <authorList>
            <person name="Kaushik A."/>
        </authorList>
    </citation>
    <scope>NUCLEOTIDE SEQUENCE</scope>
    <source>
        <strain evidence="2">Type strain: AG8-Rh-89/</strain>
    </source>
</reference>
<accession>A0A8H3H0M0</accession>
<organism evidence="2 3">
    <name type="scientific">Rhizoctonia solani</name>
    <dbReference type="NCBI Taxonomy" id="456999"/>
    <lineage>
        <taxon>Eukaryota</taxon>
        <taxon>Fungi</taxon>
        <taxon>Dikarya</taxon>
        <taxon>Basidiomycota</taxon>
        <taxon>Agaricomycotina</taxon>
        <taxon>Agaricomycetes</taxon>
        <taxon>Cantharellales</taxon>
        <taxon>Ceratobasidiaceae</taxon>
        <taxon>Rhizoctonia</taxon>
    </lineage>
</organism>
<protein>
    <recommendedName>
        <fullName evidence="4">Laminin domain protein</fullName>
    </recommendedName>
</protein>
<comment type="caution">
    <text evidence="2">The sequence shown here is derived from an EMBL/GenBank/DDBJ whole genome shotgun (WGS) entry which is preliminary data.</text>
</comment>
<dbReference type="AlphaFoldDB" id="A0A8H3H0M0"/>
<feature type="compositionally biased region" description="Polar residues" evidence="1">
    <location>
        <begin position="170"/>
        <end position="185"/>
    </location>
</feature>
<name>A0A8H3H0M0_9AGAM</name>
<feature type="compositionally biased region" description="Polar residues" evidence="1">
    <location>
        <begin position="223"/>
        <end position="232"/>
    </location>
</feature>
<evidence type="ECO:0008006" key="4">
    <source>
        <dbReference type="Google" id="ProtNLM"/>
    </source>
</evidence>